<dbReference type="Proteomes" id="UP001229862">
    <property type="component" value="Chromosome"/>
</dbReference>
<keyword evidence="1" id="KW-0812">Transmembrane</keyword>
<protein>
    <submittedName>
        <fullName evidence="4">SPOR domain-containing protein</fullName>
    </submittedName>
</protein>
<evidence type="ECO:0000256" key="1">
    <source>
        <dbReference type="SAM" id="Phobius"/>
    </source>
</evidence>
<accession>A0AA51MRJ5</accession>
<gene>
    <name evidence="3" type="ORF">RCC75_07655</name>
    <name evidence="4" type="ORF">RCG00_01185</name>
</gene>
<evidence type="ECO:0000259" key="2">
    <source>
        <dbReference type="PROSITE" id="PS51724"/>
    </source>
</evidence>
<organism evidence="4">
    <name type="scientific">Thiothrix subterranea</name>
    <dbReference type="NCBI Taxonomy" id="2735563"/>
    <lineage>
        <taxon>Bacteria</taxon>
        <taxon>Pseudomonadati</taxon>
        <taxon>Pseudomonadota</taxon>
        <taxon>Gammaproteobacteria</taxon>
        <taxon>Thiotrichales</taxon>
        <taxon>Thiotrichaceae</taxon>
        <taxon>Thiothrix</taxon>
    </lineage>
</organism>
<dbReference type="SUPFAM" id="SSF110997">
    <property type="entry name" value="Sporulation related repeat"/>
    <property type="match status" value="1"/>
</dbReference>
<dbReference type="Proteomes" id="UP001223336">
    <property type="component" value="Unassembled WGS sequence"/>
</dbReference>
<evidence type="ECO:0000313" key="5">
    <source>
        <dbReference type="Proteomes" id="UP001223336"/>
    </source>
</evidence>
<dbReference type="AlphaFoldDB" id="A0AA51MRJ5"/>
<feature type="domain" description="SPOR" evidence="2">
    <location>
        <begin position="99"/>
        <end position="181"/>
    </location>
</feature>
<dbReference type="InterPro" id="IPR036680">
    <property type="entry name" value="SPOR-like_sf"/>
</dbReference>
<keyword evidence="1" id="KW-1133">Transmembrane helix</keyword>
<keyword evidence="1" id="KW-0472">Membrane</keyword>
<proteinExistence type="predicted"/>
<name>A0AA51MRJ5_9GAMM</name>
<dbReference type="EMBL" id="JAVFKN010000008">
    <property type="protein sequence ID" value="MDQ5768399.1"/>
    <property type="molecule type" value="Genomic_DNA"/>
</dbReference>
<evidence type="ECO:0000313" key="4">
    <source>
        <dbReference type="EMBL" id="WML86986.1"/>
    </source>
</evidence>
<dbReference type="Gene3D" id="3.30.70.1070">
    <property type="entry name" value="Sporulation related repeat"/>
    <property type="match status" value="1"/>
</dbReference>
<keyword evidence="5" id="KW-1185">Reference proteome</keyword>
<feature type="transmembrane region" description="Helical" evidence="1">
    <location>
        <begin position="18"/>
        <end position="39"/>
    </location>
</feature>
<dbReference type="PROSITE" id="PS51724">
    <property type="entry name" value="SPOR"/>
    <property type="match status" value="1"/>
</dbReference>
<dbReference type="EMBL" id="CP133217">
    <property type="protein sequence ID" value="WML86986.1"/>
    <property type="molecule type" value="Genomic_DNA"/>
</dbReference>
<dbReference type="RefSeq" id="WP_202718458.1">
    <property type="nucleotide sequence ID" value="NZ_CP053482.1"/>
</dbReference>
<dbReference type="Pfam" id="PF05036">
    <property type="entry name" value="SPOR"/>
    <property type="match status" value="1"/>
</dbReference>
<reference evidence="4 5" key="1">
    <citation type="submission" date="2023-08" db="EMBL/GenBank/DDBJ databases">
        <title>New molecular markers tilS and rpoB for phylogenetic and monitoring studies of the genus Thiothrix biodiversity.</title>
        <authorList>
            <person name="Ravin N.V."/>
            <person name="Smolyakov D."/>
            <person name="Markov N.D."/>
            <person name="Beletsky A.V."/>
            <person name="Mardanov A.V."/>
            <person name="Rudenko T.S."/>
            <person name="Grabovich M.Y."/>
        </authorList>
    </citation>
    <scope>NUCLEOTIDE SEQUENCE</scope>
    <source>
        <strain evidence="4">DNT52</strain>
        <strain evidence="3 5">H33</strain>
    </source>
</reference>
<sequence length="182" mass="20543">MKHSSSVSSSSLRKQRGFVFKMIHSLILVVGVVSLVVLYKAGKLPFINYRPNLSEWNLASGNASNDAWSNETLWESSNNYIQAQQRKAVAVIREREDTRYTNNRYAVQVAAGYDSRQLYGWRDALAQDGYDAYLVSLNTPGGLMFKLRVGAFASRTQAETLQTKLRNRYPTNFGESFIVEGD</sequence>
<evidence type="ECO:0000313" key="3">
    <source>
        <dbReference type="EMBL" id="MDQ5768399.1"/>
    </source>
</evidence>
<dbReference type="InterPro" id="IPR007730">
    <property type="entry name" value="SPOR-like_dom"/>
</dbReference>
<dbReference type="GO" id="GO:0042834">
    <property type="term" value="F:peptidoglycan binding"/>
    <property type="evidence" value="ECO:0007669"/>
    <property type="project" value="InterPro"/>
</dbReference>